<evidence type="ECO:0000313" key="4">
    <source>
        <dbReference type="EMBL" id="CAI8013682.1"/>
    </source>
</evidence>
<keyword evidence="2" id="KW-0687">Ribonucleoprotein</keyword>
<evidence type="ECO:0000313" key="5">
    <source>
        <dbReference type="Proteomes" id="UP001174909"/>
    </source>
</evidence>
<dbReference type="GO" id="GO:0005840">
    <property type="term" value="C:ribosome"/>
    <property type="evidence" value="ECO:0007669"/>
    <property type="project" value="UniProtKB-KW"/>
</dbReference>
<dbReference type="InterPro" id="IPR020056">
    <property type="entry name" value="Rbsml_bL25/Gln-tRNA_synth_N"/>
</dbReference>
<accession>A0AA35RP54</accession>
<dbReference type="Gene3D" id="2.40.240.10">
    <property type="entry name" value="Ribosomal Protein L25, Chain P"/>
    <property type="match status" value="1"/>
</dbReference>
<proteinExistence type="predicted"/>
<dbReference type="GO" id="GO:1990904">
    <property type="term" value="C:ribonucleoprotein complex"/>
    <property type="evidence" value="ECO:0007669"/>
    <property type="project" value="UniProtKB-KW"/>
</dbReference>
<dbReference type="SUPFAM" id="SSF50715">
    <property type="entry name" value="Ribosomal protein L25-like"/>
    <property type="match status" value="1"/>
</dbReference>
<sequence length="102" mass="11107">MTTPTVSVQLETRDTIGKKVKALRRGGIVPVHLYGRGVESRSLQCQARTLLLAISRAGGEYGEPLRVTIAGESGEYTAVASEIQWQPRTGDVLHVDFRTVAQ</sequence>
<comment type="caution">
    <text evidence="4">The sequence shown here is derived from an EMBL/GenBank/DDBJ whole genome shotgun (WGS) entry which is preliminary data.</text>
</comment>
<evidence type="ECO:0000256" key="2">
    <source>
        <dbReference type="ARBA" id="ARBA00023274"/>
    </source>
</evidence>
<dbReference type="InterPro" id="IPR029751">
    <property type="entry name" value="Ribosomal_L25_dom"/>
</dbReference>
<keyword evidence="5" id="KW-1185">Reference proteome</keyword>
<feature type="domain" description="Large ribosomal subunit protein bL25 L25" evidence="3">
    <location>
        <begin position="9"/>
        <end position="97"/>
    </location>
</feature>
<protein>
    <submittedName>
        <fullName evidence="4">50S ribosomal protein L25</fullName>
    </submittedName>
</protein>
<evidence type="ECO:0000259" key="3">
    <source>
        <dbReference type="Pfam" id="PF01386"/>
    </source>
</evidence>
<reference evidence="4" key="1">
    <citation type="submission" date="2023-03" db="EMBL/GenBank/DDBJ databases">
        <authorList>
            <person name="Steffen K."/>
            <person name="Cardenas P."/>
        </authorList>
    </citation>
    <scope>NUCLEOTIDE SEQUENCE</scope>
</reference>
<dbReference type="InterPro" id="IPR011035">
    <property type="entry name" value="Ribosomal_bL25/Gln-tRNA_synth"/>
</dbReference>
<evidence type="ECO:0000256" key="1">
    <source>
        <dbReference type="ARBA" id="ARBA00022980"/>
    </source>
</evidence>
<name>A0AA35RP54_GEOBA</name>
<keyword evidence="1 4" id="KW-0689">Ribosomal protein</keyword>
<gene>
    <name evidence="4" type="ORF">GBAR_LOCUS8635</name>
</gene>
<dbReference type="AlphaFoldDB" id="A0AA35RP54"/>
<dbReference type="GO" id="GO:0006412">
    <property type="term" value="P:translation"/>
    <property type="evidence" value="ECO:0007669"/>
    <property type="project" value="InterPro"/>
</dbReference>
<dbReference type="EMBL" id="CASHTH010001285">
    <property type="protein sequence ID" value="CAI8013682.1"/>
    <property type="molecule type" value="Genomic_DNA"/>
</dbReference>
<organism evidence="4 5">
    <name type="scientific">Geodia barretti</name>
    <name type="common">Barrett's horny sponge</name>
    <dbReference type="NCBI Taxonomy" id="519541"/>
    <lineage>
        <taxon>Eukaryota</taxon>
        <taxon>Metazoa</taxon>
        <taxon>Porifera</taxon>
        <taxon>Demospongiae</taxon>
        <taxon>Heteroscleromorpha</taxon>
        <taxon>Tetractinellida</taxon>
        <taxon>Astrophorina</taxon>
        <taxon>Geodiidae</taxon>
        <taxon>Geodia</taxon>
    </lineage>
</organism>
<dbReference type="CDD" id="cd00495">
    <property type="entry name" value="Ribosomal_L25_TL5_CTC"/>
    <property type="match status" value="1"/>
</dbReference>
<dbReference type="Pfam" id="PF01386">
    <property type="entry name" value="Ribosomal_L25p"/>
    <property type="match status" value="1"/>
</dbReference>
<dbReference type="Proteomes" id="UP001174909">
    <property type="component" value="Unassembled WGS sequence"/>
</dbReference>
<dbReference type="GO" id="GO:0003735">
    <property type="term" value="F:structural constituent of ribosome"/>
    <property type="evidence" value="ECO:0007669"/>
    <property type="project" value="InterPro"/>
</dbReference>